<dbReference type="PANTHER" id="PTHR32309:SF13">
    <property type="entry name" value="FERRIC ENTEROBACTIN TRANSPORT PROTEIN FEPE"/>
    <property type="match status" value="1"/>
</dbReference>
<evidence type="ECO:0000313" key="9">
    <source>
        <dbReference type="Proteomes" id="UP000016487"/>
    </source>
</evidence>
<evidence type="ECO:0000256" key="4">
    <source>
        <dbReference type="ARBA" id="ARBA00022989"/>
    </source>
</evidence>
<reference evidence="8" key="2">
    <citation type="submission" date="2015-03" db="EMBL/GenBank/DDBJ databases">
        <title>Genome sequence of Pseudoalteromonas citrea.</title>
        <authorList>
            <person name="Xie B.-B."/>
            <person name="Rong J.-C."/>
            <person name="Qin Q.-L."/>
            <person name="Zhang Y.-Z."/>
        </authorList>
    </citation>
    <scope>NUCLEOTIDE SEQUENCE</scope>
    <source>
        <strain evidence="8">DSM 8771</strain>
    </source>
</reference>
<dbReference type="GO" id="GO:0004713">
    <property type="term" value="F:protein tyrosine kinase activity"/>
    <property type="evidence" value="ECO:0007669"/>
    <property type="project" value="TreeGrafter"/>
</dbReference>
<protein>
    <recommendedName>
        <fullName evidence="7">Polysaccharide chain length determinant N-terminal domain-containing protein</fullName>
    </recommendedName>
</protein>
<comment type="caution">
    <text evidence="8">The sequence shown here is derived from an EMBL/GenBank/DDBJ whole genome shotgun (WGS) entry which is preliminary data.</text>
</comment>
<comment type="subcellular location">
    <subcellularLocation>
        <location evidence="1">Cell membrane</location>
        <topology evidence="1">Multi-pass membrane protein</topology>
    </subcellularLocation>
</comment>
<dbReference type="InterPro" id="IPR050445">
    <property type="entry name" value="Bact_polysacc_biosynth/exp"/>
</dbReference>
<evidence type="ECO:0000256" key="2">
    <source>
        <dbReference type="ARBA" id="ARBA00022475"/>
    </source>
</evidence>
<evidence type="ECO:0000256" key="1">
    <source>
        <dbReference type="ARBA" id="ARBA00004651"/>
    </source>
</evidence>
<feature type="transmembrane region" description="Helical" evidence="6">
    <location>
        <begin position="305"/>
        <end position="328"/>
    </location>
</feature>
<keyword evidence="5 6" id="KW-0472">Membrane</keyword>
<dbReference type="AlphaFoldDB" id="A0AAD4FTW4"/>
<keyword evidence="3 6" id="KW-0812">Transmembrane</keyword>
<dbReference type="Pfam" id="PF02706">
    <property type="entry name" value="Wzz"/>
    <property type="match status" value="1"/>
</dbReference>
<evidence type="ECO:0000256" key="6">
    <source>
        <dbReference type="SAM" id="Phobius"/>
    </source>
</evidence>
<evidence type="ECO:0000313" key="8">
    <source>
        <dbReference type="EMBL" id="KAF7775468.1"/>
    </source>
</evidence>
<dbReference type="InterPro" id="IPR003856">
    <property type="entry name" value="LPS_length_determ_N"/>
</dbReference>
<proteinExistence type="predicted"/>
<accession>A0AAD4FTW4</accession>
<reference evidence="8" key="1">
    <citation type="journal article" date="2012" name="J. Bacteriol.">
        <title>Genome sequences of type strains of seven species of the marine bacterium Pseudoalteromonas.</title>
        <authorList>
            <person name="Xie B.B."/>
            <person name="Shu Y.L."/>
            <person name="Qin Q.L."/>
            <person name="Rong J.C."/>
            <person name="Zhang X.Y."/>
            <person name="Chen X.L."/>
            <person name="Shi M."/>
            <person name="He H.L."/>
            <person name="Zhou B.C."/>
            <person name="Zhang Y.Z."/>
        </authorList>
    </citation>
    <scope>NUCLEOTIDE SEQUENCE</scope>
    <source>
        <strain evidence="8">DSM 8771</strain>
    </source>
</reference>
<keyword evidence="4 6" id="KW-1133">Transmembrane helix</keyword>
<dbReference type="PANTHER" id="PTHR32309">
    <property type="entry name" value="TYROSINE-PROTEIN KINASE"/>
    <property type="match status" value="1"/>
</dbReference>
<sequence length="335" mass="37574">MRTYSAKLYFFAILPAILFLVMQPNMENSAQVKSNYTTIDGTFMQLFRYKWLIAIGTFLSACIAVAIALKQPNEYTAKVILMPVDSQEGGGLSQLAGQFGGLASMAGISLGGAQGSDIEAALAFMKSRGFLQPFIERRELLPELLALKGWDEKKETLIYDPEIYDSENKKWLLVDKDGELKNMKAWDGFESLLFSFQVSHLKKKGIVELEVTTLSPELSKDILTWLVKDLNEFWKLRDTKKSSNTIEYLQDKANETNVSELRTMFYELIAEQTRNKLLSSVSEFYLLEPLSPPVYPEQKSGPSKALICVAITFLGGLLSMIIALILALRSNSDKS</sequence>
<name>A0AAD4FTW4_9GAMM</name>
<feature type="transmembrane region" description="Helical" evidence="6">
    <location>
        <begin position="49"/>
        <end position="69"/>
    </location>
</feature>
<gene>
    <name evidence="8" type="ORF">PCIT_a1666</name>
</gene>
<dbReference type="Proteomes" id="UP000016487">
    <property type="component" value="Unassembled WGS sequence"/>
</dbReference>
<dbReference type="GO" id="GO:0005886">
    <property type="term" value="C:plasma membrane"/>
    <property type="evidence" value="ECO:0007669"/>
    <property type="project" value="UniProtKB-SubCell"/>
</dbReference>
<evidence type="ECO:0000259" key="7">
    <source>
        <dbReference type="Pfam" id="PF02706"/>
    </source>
</evidence>
<keyword evidence="2" id="KW-1003">Cell membrane</keyword>
<dbReference type="EMBL" id="AHBZ03000012">
    <property type="protein sequence ID" value="KAF7775468.1"/>
    <property type="molecule type" value="Genomic_DNA"/>
</dbReference>
<feature type="domain" description="Polysaccharide chain length determinant N-terminal" evidence="7">
    <location>
        <begin position="43"/>
        <end position="135"/>
    </location>
</feature>
<organism evidence="8 9">
    <name type="scientific">Pseudoalteromonas citrea</name>
    <dbReference type="NCBI Taxonomy" id="43655"/>
    <lineage>
        <taxon>Bacteria</taxon>
        <taxon>Pseudomonadati</taxon>
        <taxon>Pseudomonadota</taxon>
        <taxon>Gammaproteobacteria</taxon>
        <taxon>Alteromonadales</taxon>
        <taxon>Pseudoalteromonadaceae</taxon>
        <taxon>Pseudoalteromonas</taxon>
    </lineage>
</organism>
<evidence type="ECO:0000256" key="3">
    <source>
        <dbReference type="ARBA" id="ARBA00022692"/>
    </source>
</evidence>
<evidence type="ECO:0000256" key="5">
    <source>
        <dbReference type="ARBA" id="ARBA00023136"/>
    </source>
</evidence>